<dbReference type="InterPro" id="IPR040414">
    <property type="entry name" value="CID1/CID2"/>
</dbReference>
<dbReference type="AlphaFoldDB" id="A0A8T2RDV7"/>
<keyword evidence="2" id="KW-1185">Reference proteome</keyword>
<dbReference type="Proteomes" id="UP000825935">
    <property type="component" value="Chromosome 28"/>
</dbReference>
<dbReference type="OMA" id="WCLVENC"/>
<organism evidence="1 2">
    <name type="scientific">Ceratopteris richardii</name>
    <name type="common">Triangle waterfern</name>
    <dbReference type="NCBI Taxonomy" id="49495"/>
    <lineage>
        <taxon>Eukaryota</taxon>
        <taxon>Viridiplantae</taxon>
        <taxon>Streptophyta</taxon>
        <taxon>Embryophyta</taxon>
        <taxon>Tracheophyta</taxon>
        <taxon>Polypodiopsida</taxon>
        <taxon>Polypodiidae</taxon>
        <taxon>Polypodiales</taxon>
        <taxon>Pteridineae</taxon>
        <taxon>Pteridaceae</taxon>
        <taxon>Parkerioideae</taxon>
        <taxon>Ceratopteris</taxon>
    </lineage>
</organism>
<evidence type="ECO:0008006" key="3">
    <source>
        <dbReference type="Google" id="ProtNLM"/>
    </source>
</evidence>
<dbReference type="PANTHER" id="PTHR33790">
    <property type="entry name" value="OS05G0344200 PROTEIN"/>
    <property type="match status" value="1"/>
</dbReference>
<comment type="caution">
    <text evidence="1">The sequence shown here is derived from an EMBL/GenBank/DDBJ whole genome shotgun (WGS) entry which is preliminary data.</text>
</comment>
<dbReference type="EMBL" id="CM035433">
    <property type="protein sequence ID" value="KAH7294042.1"/>
    <property type="molecule type" value="Genomic_DNA"/>
</dbReference>
<dbReference type="OrthoDB" id="628205at2759"/>
<dbReference type="PANTHER" id="PTHR33790:SF1">
    <property type="entry name" value="PROTEIN EARLY RESPONSIVE TO DEHYDRATION 15"/>
    <property type="match status" value="1"/>
</dbReference>
<protein>
    <recommendedName>
        <fullName evidence="3">Ataxin-2 C-terminal domain-containing protein</fullName>
    </recommendedName>
</protein>
<accession>A0A8T2RDV7</accession>
<gene>
    <name evidence="1" type="ORF">KP509_28G053900</name>
</gene>
<reference evidence="1" key="1">
    <citation type="submission" date="2021-08" db="EMBL/GenBank/DDBJ databases">
        <title>WGS assembly of Ceratopteris richardii.</title>
        <authorList>
            <person name="Marchant D.B."/>
            <person name="Chen G."/>
            <person name="Jenkins J."/>
            <person name="Shu S."/>
            <person name="Leebens-Mack J."/>
            <person name="Grimwood J."/>
            <person name="Schmutz J."/>
            <person name="Soltis P."/>
            <person name="Soltis D."/>
            <person name="Chen Z.-H."/>
        </authorList>
    </citation>
    <scope>NUCLEOTIDE SEQUENCE</scope>
    <source>
        <strain evidence="1">Whitten #5841</strain>
        <tissue evidence="1">Leaf</tissue>
    </source>
</reference>
<evidence type="ECO:0000313" key="2">
    <source>
        <dbReference type="Proteomes" id="UP000825935"/>
    </source>
</evidence>
<dbReference type="EMBL" id="CM035433">
    <property type="protein sequence ID" value="KAH7294041.1"/>
    <property type="molecule type" value="Genomic_DNA"/>
</dbReference>
<sequence length="123" mass="14024">MAVQSRSSSHLNPNASLFLPTAYLQVDDFSPEWWRLVHSCPAFRDYWLRDRYDCCGDEGELTAGEIEELDFVDDLVEFQADLIDLEMAEEAVRFLIEDGWGAPSDSKNDASILLEGMNLIDMQ</sequence>
<evidence type="ECO:0000313" key="1">
    <source>
        <dbReference type="EMBL" id="KAH7294041.1"/>
    </source>
</evidence>
<proteinExistence type="predicted"/>
<name>A0A8T2RDV7_CERRI</name>